<dbReference type="EMBL" id="MU005772">
    <property type="protein sequence ID" value="KAF2708480.1"/>
    <property type="molecule type" value="Genomic_DNA"/>
</dbReference>
<accession>A0A6G1K6T1</accession>
<sequence length="128" mass="14061">MCPAALVFLFHPEVRADAYKVISDICVCVLEACSTFSNPHIGHWTTGPPLYDRQVWSGNDECSFLDHCIVASPGPRISGFGHEGMVLSAPPCSLPSRPIDPPHRYPPRYGCQCLSANDAESCFLLLRE</sequence>
<name>A0A6G1K6T1_9PLEO</name>
<protein>
    <submittedName>
        <fullName evidence="1">Uncharacterized protein</fullName>
    </submittedName>
</protein>
<dbReference type="Proteomes" id="UP000799428">
    <property type="component" value="Unassembled WGS sequence"/>
</dbReference>
<keyword evidence="2" id="KW-1185">Reference proteome</keyword>
<evidence type="ECO:0000313" key="1">
    <source>
        <dbReference type="EMBL" id="KAF2708480.1"/>
    </source>
</evidence>
<gene>
    <name evidence="1" type="ORF">K504DRAFT_468812</name>
</gene>
<proteinExistence type="predicted"/>
<evidence type="ECO:0000313" key="2">
    <source>
        <dbReference type="Proteomes" id="UP000799428"/>
    </source>
</evidence>
<dbReference type="AlphaFoldDB" id="A0A6G1K6T1"/>
<organism evidence="1 2">
    <name type="scientific">Pleomassaria siparia CBS 279.74</name>
    <dbReference type="NCBI Taxonomy" id="1314801"/>
    <lineage>
        <taxon>Eukaryota</taxon>
        <taxon>Fungi</taxon>
        <taxon>Dikarya</taxon>
        <taxon>Ascomycota</taxon>
        <taxon>Pezizomycotina</taxon>
        <taxon>Dothideomycetes</taxon>
        <taxon>Pleosporomycetidae</taxon>
        <taxon>Pleosporales</taxon>
        <taxon>Pleomassariaceae</taxon>
        <taxon>Pleomassaria</taxon>
    </lineage>
</organism>
<reference evidence="1" key="1">
    <citation type="journal article" date="2020" name="Stud. Mycol.">
        <title>101 Dothideomycetes genomes: a test case for predicting lifestyles and emergence of pathogens.</title>
        <authorList>
            <person name="Haridas S."/>
            <person name="Albert R."/>
            <person name="Binder M."/>
            <person name="Bloem J."/>
            <person name="Labutti K."/>
            <person name="Salamov A."/>
            <person name="Andreopoulos B."/>
            <person name="Baker S."/>
            <person name="Barry K."/>
            <person name="Bills G."/>
            <person name="Bluhm B."/>
            <person name="Cannon C."/>
            <person name="Castanera R."/>
            <person name="Culley D."/>
            <person name="Daum C."/>
            <person name="Ezra D."/>
            <person name="Gonzalez J."/>
            <person name="Henrissat B."/>
            <person name="Kuo A."/>
            <person name="Liang C."/>
            <person name="Lipzen A."/>
            <person name="Lutzoni F."/>
            <person name="Magnuson J."/>
            <person name="Mondo S."/>
            <person name="Nolan M."/>
            <person name="Ohm R."/>
            <person name="Pangilinan J."/>
            <person name="Park H.-J."/>
            <person name="Ramirez L."/>
            <person name="Alfaro M."/>
            <person name="Sun H."/>
            <person name="Tritt A."/>
            <person name="Yoshinaga Y."/>
            <person name="Zwiers L.-H."/>
            <person name="Turgeon B."/>
            <person name="Goodwin S."/>
            <person name="Spatafora J."/>
            <person name="Crous P."/>
            <person name="Grigoriev I."/>
        </authorList>
    </citation>
    <scope>NUCLEOTIDE SEQUENCE</scope>
    <source>
        <strain evidence="1">CBS 279.74</strain>
    </source>
</reference>